<accession>A0A7J7LM13</accession>
<dbReference type="SUPFAM" id="SSF52540">
    <property type="entry name" value="P-loop containing nucleoside triphosphate hydrolases"/>
    <property type="match status" value="1"/>
</dbReference>
<evidence type="ECO:0000313" key="5">
    <source>
        <dbReference type="Proteomes" id="UP000541444"/>
    </source>
</evidence>
<dbReference type="Proteomes" id="UP000541444">
    <property type="component" value="Unassembled WGS sequence"/>
</dbReference>
<name>A0A7J7LM13_9MAGN</name>
<feature type="region of interest" description="Disordered" evidence="1">
    <location>
        <begin position="189"/>
        <end position="209"/>
    </location>
</feature>
<feature type="domain" description="AAA+ ATPase At3g28540-like C-terminal" evidence="3">
    <location>
        <begin position="121"/>
        <end position="188"/>
    </location>
</feature>
<reference evidence="4 5" key="1">
    <citation type="journal article" date="2020" name="IScience">
        <title>Genome Sequencing of the Endangered Kingdonia uniflora (Circaeasteraceae, Ranunculales) Reveals Potential Mechanisms of Evolutionary Specialization.</title>
        <authorList>
            <person name="Sun Y."/>
            <person name="Deng T."/>
            <person name="Zhang A."/>
            <person name="Moore M.J."/>
            <person name="Landis J.B."/>
            <person name="Lin N."/>
            <person name="Zhang H."/>
            <person name="Zhang X."/>
            <person name="Huang J."/>
            <person name="Zhang X."/>
            <person name="Sun H."/>
            <person name="Wang H."/>
        </authorList>
    </citation>
    <scope>NUCLEOTIDE SEQUENCE [LARGE SCALE GENOMIC DNA]</scope>
    <source>
        <strain evidence="4">TB1705</strain>
        <tissue evidence="4">Leaf</tissue>
    </source>
</reference>
<dbReference type="InterPro" id="IPR058017">
    <property type="entry name" value="At3g28540-like_C"/>
</dbReference>
<keyword evidence="5" id="KW-1185">Reference proteome</keyword>
<protein>
    <recommendedName>
        <fullName evidence="6">ATPase AAA-type core domain-containing protein</fullName>
    </recommendedName>
</protein>
<evidence type="ECO:0000313" key="4">
    <source>
        <dbReference type="EMBL" id="KAF6143609.1"/>
    </source>
</evidence>
<dbReference type="Gene3D" id="6.10.280.40">
    <property type="match status" value="1"/>
</dbReference>
<dbReference type="Gene3D" id="3.40.50.300">
    <property type="entry name" value="P-loop containing nucleotide triphosphate hydrolases"/>
    <property type="match status" value="1"/>
</dbReference>
<dbReference type="OrthoDB" id="10251412at2759"/>
<dbReference type="GO" id="GO:0016887">
    <property type="term" value="F:ATP hydrolysis activity"/>
    <property type="evidence" value="ECO:0007669"/>
    <property type="project" value="InterPro"/>
</dbReference>
<dbReference type="Pfam" id="PF25568">
    <property type="entry name" value="AAA_lid_At3g28540"/>
    <property type="match status" value="1"/>
</dbReference>
<dbReference type="AlphaFoldDB" id="A0A7J7LM13"/>
<dbReference type="Pfam" id="PF14363">
    <property type="entry name" value="AAA_assoc"/>
    <property type="match status" value="1"/>
</dbReference>
<feature type="domain" description="AAA-type ATPase N-terminal" evidence="2">
    <location>
        <begin position="5"/>
        <end position="42"/>
    </location>
</feature>
<gene>
    <name evidence="4" type="ORF">GIB67_012408</name>
</gene>
<proteinExistence type="predicted"/>
<dbReference type="InterPro" id="IPR050747">
    <property type="entry name" value="Mitochondrial_chaperone_BCS1"/>
</dbReference>
<dbReference type="EMBL" id="JACGCM010002202">
    <property type="protein sequence ID" value="KAF6143609.1"/>
    <property type="molecule type" value="Genomic_DNA"/>
</dbReference>
<evidence type="ECO:0000256" key="1">
    <source>
        <dbReference type="SAM" id="MobiDB-lite"/>
    </source>
</evidence>
<organism evidence="4 5">
    <name type="scientific">Kingdonia uniflora</name>
    <dbReference type="NCBI Taxonomy" id="39325"/>
    <lineage>
        <taxon>Eukaryota</taxon>
        <taxon>Viridiplantae</taxon>
        <taxon>Streptophyta</taxon>
        <taxon>Embryophyta</taxon>
        <taxon>Tracheophyta</taxon>
        <taxon>Spermatophyta</taxon>
        <taxon>Magnoliopsida</taxon>
        <taxon>Ranunculales</taxon>
        <taxon>Circaeasteraceae</taxon>
        <taxon>Kingdonia</taxon>
    </lineage>
</organism>
<dbReference type="InterPro" id="IPR027417">
    <property type="entry name" value="P-loop_NTPase"/>
</dbReference>
<dbReference type="PANTHER" id="PTHR23070">
    <property type="entry name" value="BCS1 AAA-TYPE ATPASE"/>
    <property type="match status" value="1"/>
</dbReference>
<comment type="caution">
    <text evidence="4">The sequence shown here is derived from an EMBL/GenBank/DDBJ whole genome shotgun (WGS) entry which is preliminary data.</text>
</comment>
<evidence type="ECO:0000259" key="2">
    <source>
        <dbReference type="Pfam" id="PF14363"/>
    </source>
</evidence>
<sequence>MTRFTRRIEVTKLEKEKTLRLPMDKDEEIVDVFKGVKLIWRSSILVLEDIDCNRELENREEKGRKDDYENEVTLSGVLNFIDGLWSSCGDERIIVFTTKEKLDPALLRPGRMDINIHMSYCTPDGFRVLASNYLGIQDHPLFKEIEDLIKEVETTPAEITRELMKADDDSEIALQSLVTFLNQKKVKRHEDITGDRKDETHHLENQENK</sequence>
<evidence type="ECO:0000259" key="3">
    <source>
        <dbReference type="Pfam" id="PF25568"/>
    </source>
</evidence>
<dbReference type="GO" id="GO:0005524">
    <property type="term" value="F:ATP binding"/>
    <property type="evidence" value="ECO:0007669"/>
    <property type="project" value="InterPro"/>
</dbReference>
<evidence type="ECO:0008006" key="6">
    <source>
        <dbReference type="Google" id="ProtNLM"/>
    </source>
</evidence>
<dbReference type="InterPro" id="IPR025753">
    <property type="entry name" value="AAA_N_dom"/>
</dbReference>